<evidence type="ECO:0000256" key="4">
    <source>
        <dbReference type="ARBA" id="ARBA00012483"/>
    </source>
</evidence>
<dbReference type="Pfam" id="PF12906">
    <property type="entry name" value="RINGv"/>
    <property type="match status" value="1"/>
</dbReference>
<keyword evidence="10" id="KW-0862">Zinc</keyword>
<dbReference type="PROSITE" id="PS51292">
    <property type="entry name" value="ZF_RING_CH"/>
    <property type="match status" value="1"/>
</dbReference>
<keyword evidence="15" id="KW-1185">Reference proteome</keyword>
<dbReference type="SMART" id="SM00744">
    <property type="entry name" value="RINGv"/>
    <property type="match status" value="1"/>
</dbReference>
<dbReference type="Gene3D" id="3.30.40.10">
    <property type="entry name" value="Zinc/RING finger domain, C3HC4 (zinc finger)"/>
    <property type="match status" value="1"/>
</dbReference>
<feature type="domain" description="RING-CH-type" evidence="13">
    <location>
        <begin position="1"/>
        <end position="41"/>
    </location>
</feature>
<comment type="subcellular location">
    <subcellularLocation>
        <location evidence="2">Membrane</location>
        <topology evidence="2">Multi-pass membrane protein</topology>
    </subcellularLocation>
</comment>
<evidence type="ECO:0000256" key="6">
    <source>
        <dbReference type="ARBA" id="ARBA00022692"/>
    </source>
</evidence>
<evidence type="ECO:0000256" key="7">
    <source>
        <dbReference type="ARBA" id="ARBA00022723"/>
    </source>
</evidence>
<keyword evidence="11" id="KW-1133">Transmembrane helix</keyword>
<proteinExistence type="predicted"/>
<dbReference type="InterPro" id="IPR011016">
    <property type="entry name" value="Znf_RING-CH"/>
</dbReference>
<accession>A0ABP0TMD5</accession>
<keyword evidence="9" id="KW-0833">Ubl conjugation pathway</keyword>
<keyword evidence="8" id="KW-0863">Zinc-finger</keyword>
<name>A0ABP0TMD5_9BRYO</name>
<evidence type="ECO:0000256" key="3">
    <source>
        <dbReference type="ARBA" id="ARBA00004906"/>
    </source>
</evidence>
<comment type="catalytic activity">
    <reaction evidence="1">
        <text>S-ubiquitinyl-[E2 ubiquitin-conjugating enzyme]-L-cysteine + [acceptor protein]-L-lysine = [E2 ubiquitin-conjugating enzyme]-L-cysteine + N(6)-ubiquitinyl-[acceptor protein]-L-lysine.</text>
        <dbReference type="EC" id="2.3.2.27"/>
    </reaction>
</comment>
<evidence type="ECO:0000256" key="9">
    <source>
        <dbReference type="ARBA" id="ARBA00022786"/>
    </source>
</evidence>
<evidence type="ECO:0000313" key="15">
    <source>
        <dbReference type="Proteomes" id="UP001497512"/>
    </source>
</evidence>
<gene>
    <name evidence="14" type="ORF">CSSPTR1EN2_LOCUS5332</name>
</gene>
<evidence type="ECO:0000256" key="11">
    <source>
        <dbReference type="ARBA" id="ARBA00022989"/>
    </source>
</evidence>
<comment type="pathway">
    <text evidence="3">Protein modification; protein ubiquitination.</text>
</comment>
<dbReference type="EC" id="2.3.2.27" evidence="4"/>
<keyword evidence="12" id="KW-0472">Membrane</keyword>
<reference evidence="14" key="1">
    <citation type="submission" date="2024-02" db="EMBL/GenBank/DDBJ databases">
        <authorList>
            <consortium name="ELIXIR-Norway"/>
            <consortium name="Elixir Norway"/>
        </authorList>
    </citation>
    <scope>NUCLEOTIDE SEQUENCE</scope>
</reference>
<keyword evidence="6" id="KW-0812">Transmembrane</keyword>
<evidence type="ECO:0000313" key="14">
    <source>
        <dbReference type="EMBL" id="CAK9200229.1"/>
    </source>
</evidence>
<evidence type="ECO:0000256" key="5">
    <source>
        <dbReference type="ARBA" id="ARBA00022679"/>
    </source>
</evidence>
<evidence type="ECO:0000256" key="10">
    <source>
        <dbReference type="ARBA" id="ARBA00022833"/>
    </source>
</evidence>
<dbReference type="InterPro" id="IPR013083">
    <property type="entry name" value="Znf_RING/FYVE/PHD"/>
</dbReference>
<evidence type="ECO:0000256" key="12">
    <source>
        <dbReference type="ARBA" id="ARBA00023136"/>
    </source>
</evidence>
<organism evidence="14 15">
    <name type="scientific">Sphagnum troendelagicum</name>
    <dbReference type="NCBI Taxonomy" id="128251"/>
    <lineage>
        <taxon>Eukaryota</taxon>
        <taxon>Viridiplantae</taxon>
        <taxon>Streptophyta</taxon>
        <taxon>Embryophyta</taxon>
        <taxon>Bryophyta</taxon>
        <taxon>Sphagnophytina</taxon>
        <taxon>Sphagnopsida</taxon>
        <taxon>Sphagnales</taxon>
        <taxon>Sphagnaceae</taxon>
        <taxon>Sphagnum</taxon>
    </lineage>
</organism>
<evidence type="ECO:0000256" key="8">
    <source>
        <dbReference type="ARBA" id="ARBA00022771"/>
    </source>
</evidence>
<keyword evidence="5" id="KW-0808">Transferase</keyword>
<keyword evidence="7" id="KW-0479">Metal-binding</keyword>
<protein>
    <recommendedName>
        <fullName evidence="4">RING-type E3 ubiquitin transferase</fullName>
        <ecNumber evidence="4">2.3.2.27</ecNumber>
    </recommendedName>
</protein>
<dbReference type="Proteomes" id="UP001497512">
    <property type="component" value="Chromosome 12"/>
</dbReference>
<dbReference type="PANTHER" id="PTHR13145:SF0">
    <property type="entry name" value="E3 UBIQUITIN-PROTEIN LIGASE MARCHF6"/>
    <property type="match status" value="1"/>
</dbReference>
<sequence>MTGEDDSPLYYPCACSGSIEYVHQECLLQWLNPSNVRQCEVHFLHVCSQDLFCSSDGESLI</sequence>
<dbReference type="EMBL" id="OZ019904">
    <property type="protein sequence ID" value="CAK9200229.1"/>
    <property type="molecule type" value="Genomic_DNA"/>
</dbReference>
<dbReference type="PANTHER" id="PTHR13145">
    <property type="entry name" value="SSM4 PROTEIN"/>
    <property type="match status" value="1"/>
</dbReference>
<evidence type="ECO:0000259" key="13">
    <source>
        <dbReference type="PROSITE" id="PS51292"/>
    </source>
</evidence>
<dbReference type="SUPFAM" id="SSF57850">
    <property type="entry name" value="RING/U-box"/>
    <property type="match status" value="1"/>
</dbReference>
<evidence type="ECO:0000256" key="2">
    <source>
        <dbReference type="ARBA" id="ARBA00004141"/>
    </source>
</evidence>
<evidence type="ECO:0000256" key="1">
    <source>
        <dbReference type="ARBA" id="ARBA00000900"/>
    </source>
</evidence>